<evidence type="ECO:0000256" key="6">
    <source>
        <dbReference type="ARBA" id="ARBA00022989"/>
    </source>
</evidence>
<evidence type="ECO:0000256" key="7">
    <source>
        <dbReference type="ARBA" id="ARBA00023136"/>
    </source>
</evidence>
<dbReference type="SUPFAM" id="SSF56300">
    <property type="entry name" value="Metallo-dependent phosphatases"/>
    <property type="match status" value="1"/>
</dbReference>
<organism evidence="10 11">
    <name type="scientific">Naegleria fowleri</name>
    <name type="common">Brain eating amoeba</name>
    <dbReference type="NCBI Taxonomy" id="5763"/>
    <lineage>
        <taxon>Eukaryota</taxon>
        <taxon>Discoba</taxon>
        <taxon>Heterolobosea</taxon>
        <taxon>Tetramitia</taxon>
        <taxon>Eutetramitia</taxon>
        <taxon>Vahlkampfiidae</taxon>
        <taxon>Naegleria</taxon>
    </lineage>
</organism>
<dbReference type="RefSeq" id="XP_044563184.1">
    <property type="nucleotide sequence ID" value="XM_044705469.1"/>
</dbReference>
<keyword evidence="7 9" id="KW-0472">Membrane</keyword>
<evidence type="ECO:0000256" key="8">
    <source>
        <dbReference type="ARBA" id="ARBA00029556"/>
    </source>
</evidence>
<dbReference type="GO" id="GO:0006465">
    <property type="term" value="P:signal peptide processing"/>
    <property type="evidence" value="ECO:0007669"/>
    <property type="project" value="InterPro"/>
</dbReference>
<dbReference type="Proteomes" id="UP000444721">
    <property type="component" value="Unassembled WGS sequence"/>
</dbReference>
<dbReference type="EMBL" id="VFQX01000029">
    <property type="protein sequence ID" value="KAF0978471.1"/>
    <property type="molecule type" value="Genomic_DNA"/>
</dbReference>
<evidence type="ECO:0000256" key="3">
    <source>
        <dbReference type="ARBA" id="ARBA00022692"/>
    </source>
</evidence>
<evidence type="ECO:0000256" key="2">
    <source>
        <dbReference type="ARBA" id="ARBA00009289"/>
    </source>
</evidence>
<keyword evidence="11" id="KW-1185">Reference proteome</keyword>
<dbReference type="Pfam" id="PF04573">
    <property type="entry name" value="SPC22"/>
    <property type="match status" value="1"/>
</dbReference>
<proteinExistence type="inferred from homology"/>
<evidence type="ECO:0000313" key="10">
    <source>
        <dbReference type="EMBL" id="KAF0978471.1"/>
    </source>
</evidence>
<keyword evidence="4" id="KW-0256">Endoplasmic reticulum</keyword>
<feature type="transmembrane region" description="Helical" evidence="9">
    <location>
        <begin position="208"/>
        <end position="231"/>
    </location>
</feature>
<dbReference type="PANTHER" id="PTHR12804">
    <property type="entry name" value="MICROSOMAL SIGNAL PEPTIDASE 23 KD SUBUNIT SPC22/23"/>
    <property type="match status" value="1"/>
</dbReference>
<dbReference type="OrthoDB" id="10261524at2759"/>
<dbReference type="AlphaFoldDB" id="A0A6A5BVL9"/>
<dbReference type="VEuPathDB" id="AmoebaDB:NfTy_042740"/>
<keyword evidence="6 9" id="KW-1133">Transmembrane helix</keyword>
<dbReference type="GeneID" id="68109509"/>
<dbReference type="InterPro" id="IPR029052">
    <property type="entry name" value="Metallo-depent_PP-like"/>
</dbReference>
<dbReference type="Gene3D" id="3.60.21.10">
    <property type="match status" value="1"/>
</dbReference>
<dbReference type="PANTHER" id="PTHR12804:SF0">
    <property type="entry name" value="SIGNAL PEPTIDASE COMPLEX SUBUNIT 3"/>
    <property type="match status" value="1"/>
</dbReference>
<evidence type="ECO:0000313" key="11">
    <source>
        <dbReference type="Proteomes" id="UP000444721"/>
    </source>
</evidence>
<keyword evidence="3 9" id="KW-0812">Transmembrane</keyword>
<evidence type="ECO:0000256" key="1">
    <source>
        <dbReference type="ARBA" id="ARBA00004648"/>
    </source>
</evidence>
<keyword evidence="5" id="KW-0735">Signal-anchor</keyword>
<gene>
    <name evidence="10" type="ORF">FDP41_002291</name>
</gene>
<evidence type="ECO:0000256" key="5">
    <source>
        <dbReference type="ARBA" id="ARBA00022968"/>
    </source>
</evidence>
<evidence type="ECO:0000256" key="4">
    <source>
        <dbReference type="ARBA" id="ARBA00022824"/>
    </source>
</evidence>
<sequence length="407" mass="47441">MDHKTNPTMTLKEVLWLTTIVFMPGRNFSLIGHNMWHSGLVTFVAIDTETNIPHSFFPESNFKNKVDQSEWLSDTLSKIDKKKTPWVVVGHRPIYSSQNIFSAADESIIGESKILQEVFEDILYKYHVNIAMFGKAGKCSWKKITNPHTHIQMRMHTVGHVHSNERTNPVYRTLVEPNFGEGNREHVVEKKTKKIKKMYSWTSRLSSVLTDAISILGLMAICFGVSSYFLAARPQDVNIRVEIANLVKFNKLDFRPHYNPDRASFEFKLDADLTPIFNWNVKVLFCMLYAEYSTPTHELNQIMLWDKIIERSDVLEGKVDTHLIYNRLKGKYSLIDYGNELRGTNITLKFRWNVTPYVGLSYDQEVIVGEFNLPNQYKKYQRSDYDHNKIVYDETYDPRMNYGPLEN</sequence>
<dbReference type="GO" id="GO:0005787">
    <property type="term" value="C:signal peptidase complex"/>
    <property type="evidence" value="ECO:0007669"/>
    <property type="project" value="InterPro"/>
</dbReference>
<dbReference type="VEuPathDB" id="AmoebaDB:NF0008250"/>
<dbReference type="InterPro" id="IPR007653">
    <property type="entry name" value="SPC3"/>
</dbReference>
<reference evidence="10 11" key="1">
    <citation type="journal article" date="2019" name="Sci. Rep.">
        <title>Nanopore sequencing improves the draft genome of the human pathogenic amoeba Naegleria fowleri.</title>
        <authorList>
            <person name="Liechti N."/>
            <person name="Schurch N."/>
            <person name="Bruggmann R."/>
            <person name="Wittwer M."/>
        </authorList>
    </citation>
    <scope>NUCLEOTIDE SEQUENCE [LARGE SCALE GENOMIC DNA]</scope>
    <source>
        <strain evidence="10 11">ATCC 30894</strain>
    </source>
</reference>
<dbReference type="VEuPathDB" id="AmoebaDB:NF0042110"/>
<evidence type="ECO:0000256" key="9">
    <source>
        <dbReference type="SAM" id="Phobius"/>
    </source>
</evidence>
<name>A0A6A5BVL9_NAEFO</name>
<comment type="similarity">
    <text evidence="2">Belongs to the SPCS3 family.</text>
</comment>
<dbReference type="VEuPathDB" id="AmoebaDB:FDP41_002291"/>
<comment type="subcellular location">
    <subcellularLocation>
        <location evidence="1">Endoplasmic reticulum membrane</location>
        <topology evidence="1">Single-pass type II membrane protein</topology>
    </subcellularLocation>
</comment>
<dbReference type="GO" id="GO:0045047">
    <property type="term" value="P:protein targeting to ER"/>
    <property type="evidence" value="ECO:0007669"/>
    <property type="project" value="TreeGrafter"/>
</dbReference>
<accession>A0A6A5BVL9</accession>
<comment type="caution">
    <text evidence="10">The sequence shown here is derived from an EMBL/GenBank/DDBJ whole genome shotgun (WGS) entry which is preliminary data.</text>
</comment>
<protein>
    <recommendedName>
        <fullName evidence="8">Signal peptidase complex subunit 3</fullName>
    </recommendedName>
</protein>